<keyword evidence="1" id="KW-0812">Transmembrane</keyword>
<organism evidence="2 3">
    <name type="scientific">Candidatus Iainarchaeum sp</name>
    <dbReference type="NCBI Taxonomy" id="3101447"/>
    <lineage>
        <taxon>Archaea</taxon>
        <taxon>Candidatus Iainarchaeota</taxon>
        <taxon>Candidatus Iainarchaeia</taxon>
        <taxon>Candidatus Iainarchaeales</taxon>
        <taxon>Candidatus Iainarchaeaceae</taxon>
        <taxon>Candidatus Iainarchaeum</taxon>
    </lineage>
</organism>
<accession>A0A938YRA0</accession>
<name>A0A938YRA0_9ARCH</name>
<dbReference type="Proteomes" id="UP000809243">
    <property type="component" value="Unassembled WGS sequence"/>
</dbReference>
<comment type="caution">
    <text evidence="2">The sequence shown here is derived from an EMBL/GenBank/DDBJ whole genome shotgun (WGS) entry which is preliminary data.</text>
</comment>
<evidence type="ECO:0000313" key="2">
    <source>
        <dbReference type="EMBL" id="MBN2067435.1"/>
    </source>
</evidence>
<keyword evidence="1" id="KW-0472">Membrane</keyword>
<proteinExistence type="predicted"/>
<evidence type="ECO:0000256" key="1">
    <source>
        <dbReference type="SAM" id="Phobius"/>
    </source>
</evidence>
<keyword evidence="1" id="KW-1133">Transmembrane helix</keyword>
<reference evidence="2" key="1">
    <citation type="submission" date="2021-01" db="EMBL/GenBank/DDBJ databases">
        <title>Active Sulfur Cycling in an Early Earth Analoge.</title>
        <authorList>
            <person name="Hahn C.R."/>
            <person name="Youssef N.H."/>
            <person name="Elshahed M."/>
        </authorList>
    </citation>
    <scope>NUCLEOTIDE SEQUENCE</scope>
    <source>
        <strain evidence="2">Zod_Metabat.1151</strain>
    </source>
</reference>
<protein>
    <submittedName>
        <fullName evidence="2">Uncharacterized protein</fullName>
    </submittedName>
</protein>
<dbReference type="EMBL" id="JAFGDB010000049">
    <property type="protein sequence ID" value="MBN2067435.1"/>
    <property type="molecule type" value="Genomic_DNA"/>
</dbReference>
<evidence type="ECO:0000313" key="3">
    <source>
        <dbReference type="Proteomes" id="UP000809243"/>
    </source>
</evidence>
<dbReference type="AlphaFoldDB" id="A0A938YRA0"/>
<sequence length="162" mass="17461">MGLYDSAKGLNLNFKFAFSWKKAKYPVLGIAAAIIAIALVFLVVLPALQPKPIEAVLNPNPLDLARERNSFLTVKLNNVTGETARNIVVEVETEASDAITIFPKSKTISTLGKGETRVLEDAFVVSPNPASQAYTGTYIITIKTSINGLDAEKQVSLELKAV</sequence>
<feature type="transmembrane region" description="Helical" evidence="1">
    <location>
        <begin position="25"/>
        <end position="48"/>
    </location>
</feature>
<gene>
    <name evidence="2" type="ORF">JW744_03135</name>
</gene>